<gene>
    <name evidence="1" type="ORF">AQJ67_30910</name>
</gene>
<protein>
    <submittedName>
        <fullName evidence="1">Uncharacterized protein</fullName>
    </submittedName>
</protein>
<dbReference type="AlphaFoldDB" id="A0A101TRX0"/>
<dbReference type="RefSeq" id="WP_062722784.1">
    <property type="nucleotide sequence ID" value="NZ_KQ948934.1"/>
</dbReference>
<name>A0A101TRX0_9ACTN</name>
<proteinExistence type="predicted"/>
<dbReference type="Proteomes" id="UP000053429">
    <property type="component" value="Unassembled WGS sequence"/>
</dbReference>
<keyword evidence="2" id="KW-1185">Reference proteome</keyword>
<evidence type="ECO:0000313" key="1">
    <source>
        <dbReference type="EMBL" id="KUN97340.1"/>
    </source>
</evidence>
<reference evidence="1 2" key="1">
    <citation type="submission" date="2015-10" db="EMBL/GenBank/DDBJ databases">
        <title>Draft genome sequence of Streptomyces caeruleatus NRRL B-24802, type strain for the species Streptomyces caeruleatus.</title>
        <authorList>
            <person name="Ruckert C."/>
            <person name="Winkler A."/>
            <person name="Kalinowski J."/>
            <person name="Kampfer P."/>
            <person name="Glaeser S."/>
        </authorList>
    </citation>
    <scope>NUCLEOTIDE SEQUENCE [LARGE SCALE GENOMIC DNA]</scope>
    <source>
        <strain evidence="1 2">NRRL B-24802</strain>
    </source>
</reference>
<comment type="caution">
    <text evidence="1">The sequence shown here is derived from an EMBL/GenBank/DDBJ whole genome shotgun (WGS) entry which is preliminary data.</text>
</comment>
<dbReference type="OrthoDB" id="6713547at2"/>
<accession>A0A101TRX0</accession>
<dbReference type="EMBL" id="LMWY01000042">
    <property type="protein sequence ID" value="KUN97340.1"/>
    <property type="molecule type" value="Genomic_DNA"/>
</dbReference>
<dbReference type="STRING" id="661399.AQJ67_30910"/>
<evidence type="ECO:0000313" key="2">
    <source>
        <dbReference type="Proteomes" id="UP000053429"/>
    </source>
</evidence>
<organism evidence="1 2">
    <name type="scientific">Streptomyces caeruleatus</name>
    <dbReference type="NCBI Taxonomy" id="661399"/>
    <lineage>
        <taxon>Bacteria</taxon>
        <taxon>Bacillati</taxon>
        <taxon>Actinomycetota</taxon>
        <taxon>Actinomycetes</taxon>
        <taxon>Kitasatosporales</taxon>
        <taxon>Streptomycetaceae</taxon>
        <taxon>Streptomyces</taxon>
    </lineage>
</organism>
<sequence length="105" mass="11467">MRPEVQAFLAAGPLPDEDAEGDEIDLRVAQLEAIKEPVTADEARALADCFGPDDCYGVAWTLLHLIETGPNPVFTVRPAPDANEWQHRLWQRCVNAGLVADELSG</sequence>